<feature type="region of interest" description="Disordered" evidence="3">
    <location>
        <begin position="31"/>
        <end position="65"/>
    </location>
</feature>
<dbReference type="GO" id="GO:0006281">
    <property type="term" value="P:DNA repair"/>
    <property type="evidence" value="ECO:0007669"/>
    <property type="project" value="InterPro"/>
</dbReference>
<name>A0AAD5XTB9_9FUNG</name>
<dbReference type="CDD" id="cd09122">
    <property type="entry name" value="PLDc_Tdp1_1"/>
    <property type="match status" value="1"/>
</dbReference>
<dbReference type="PANTHER" id="PTHR12415">
    <property type="entry name" value="TYROSYL-DNA PHOSPHODIESTERASE 1"/>
    <property type="match status" value="1"/>
</dbReference>
<organism evidence="4 5">
    <name type="scientific">Geranomyces variabilis</name>
    <dbReference type="NCBI Taxonomy" id="109894"/>
    <lineage>
        <taxon>Eukaryota</taxon>
        <taxon>Fungi</taxon>
        <taxon>Fungi incertae sedis</taxon>
        <taxon>Chytridiomycota</taxon>
        <taxon>Chytridiomycota incertae sedis</taxon>
        <taxon>Chytridiomycetes</taxon>
        <taxon>Spizellomycetales</taxon>
        <taxon>Powellomycetaceae</taxon>
        <taxon>Geranomyces</taxon>
    </lineage>
</organism>
<evidence type="ECO:0000313" key="4">
    <source>
        <dbReference type="EMBL" id="KAJ3180017.1"/>
    </source>
</evidence>
<accession>A0AAD5XTB9</accession>
<proteinExistence type="predicted"/>
<dbReference type="EMBL" id="JADGJQ010000018">
    <property type="protein sequence ID" value="KAJ3180017.1"/>
    <property type="molecule type" value="Genomic_DNA"/>
</dbReference>
<evidence type="ECO:0000313" key="5">
    <source>
        <dbReference type="Proteomes" id="UP001212152"/>
    </source>
</evidence>
<comment type="caution">
    <text evidence="4">The sequence shown here is derived from an EMBL/GenBank/DDBJ whole genome shotgun (WGS) entry which is preliminary data.</text>
</comment>
<dbReference type="PANTHER" id="PTHR12415:SF3">
    <property type="entry name" value="OS04G0403400 PROTEIN"/>
    <property type="match status" value="1"/>
</dbReference>
<evidence type="ECO:0000256" key="3">
    <source>
        <dbReference type="SAM" id="MobiDB-lite"/>
    </source>
</evidence>
<reference evidence="4" key="1">
    <citation type="submission" date="2020-05" db="EMBL/GenBank/DDBJ databases">
        <title>Phylogenomic resolution of chytrid fungi.</title>
        <authorList>
            <person name="Stajich J.E."/>
            <person name="Amses K."/>
            <person name="Simmons R."/>
            <person name="Seto K."/>
            <person name="Myers J."/>
            <person name="Bonds A."/>
            <person name="Quandt C.A."/>
            <person name="Barry K."/>
            <person name="Liu P."/>
            <person name="Grigoriev I."/>
            <person name="Longcore J.E."/>
            <person name="James T.Y."/>
        </authorList>
    </citation>
    <scope>NUCLEOTIDE SEQUENCE</scope>
    <source>
        <strain evidence="4">JEL0379</strain>
    </source>
</reference>
<dbReference type="Pfam" id="PF06087">
    <property type="entry name" value="Tyr-DNA_phospho"/>
    <property type="match status" value="1"/>
</dbReference>
<dbReference type="Gene3D" id="3.30.870.10">
    <property type="entry name" value="Endonuclease Chain A"/>
    <property type="match status" value="1"/>
</dbReference>
<dbReference type="AlphaFoldDB" id="A0AAD5XTB9"/>
<evidence type="ECO:0000256" key="1">
    <source>
        <dbReference type="PIRSR" id="PIRSR610347-1"/>
    </source>
</evidence>
<sequence length="367" mass="40702">MTDWTCDACTYINPVAGRELSLACDVCATPKPHSPSAPAGQEEDDDDDVGGILSDSSGESDQDEDLKTALLLSLQPADVSVVEEGEQLAEDVLPVQSSVPAQPSRAELERQRLERLALKRLAPESSPLPPLKKPTLAYPMKYAEGTTMLTYLPGHSRVGYARFEDLVNQSALQRAVLSSFQLDYDWIGAKFPNDIKLAILCPRFSDLPPDKKQLADGNTLYIFPPMGLQGCMHAKFLLLFYPSFLRVVITSANLTDYDWERLENVLWVQDFILHKDPPQPSRFGEDLVNVLTQMTVPDSIIRAVRNADFAPCGATLVFSRPGTHKGADLLRYGHPALAEAVRNLKISDFPREDTTREQFASPIWAQM</sequence>
<dbReference type="InterPro" id="IPR010347">
    <property type="entry name" value="Tdp1"/>
</dbReference>
<dbReference type="GO" id="GO:0008081">
    <property type="term" value="F:phosphoric diester hydrolase activity"/>
    <property type="evidence" value="ECO:0007669"/>
    <property type="project" value="InterPro"/>
</dbReference>
<dbReference type="SUPFAM" id="SSF56024">
    <property type="entry name" value="Phospholipase D/nuclease"/>
    <property type="match status" value="1"/>
</dbReference>
<protein>
    <recommendedName>
        <fullName evidence="6">Tyrosyl-DNA phosphodiesterase 1</fullName>
    </recommendedName>
</protein>
<evidence type="ECO:0008006" key="6">
    <source>
        <dbReference type="Google" id="ProtNLM"/>
    </source>
</evidence>
<feature type="active site" description="Nucleophile" evidence="1">
    <location>
        <position position="233"/>
    </location>
</feature>
<dbReference type="Gene3D" id="2.30.30.380">
    <property type="entry name" value="Zn-finger domain of Sec23/24"/>
    <property type="match status" value="1"/>
</dbReference>
<dbReference type="GO" id="GO:0005634">
    <property type="term" value="C:nucleus"/>
    <property type="evidence" value="ECO:0007669"/>
    <property type="project" value="InterPro"/>
</dbReference>
<dbReference type="Proteomes" id="UP001212152">
    <property type="component" value="Unassembled WGS sequence"/>
</dbReference>
<gene>
    <name evidence="4" type="ORF">HDU87_002240</name>
</gene>
<evidence type="ECO:0000256" key="2">
    <source>
        <dbReference type="PIRSR" id="PIRSR610347-2"/>
    </source>
</evidence>
<feature type="binding site" evidence="2">
    <location>
        <position position="235"/>
    </location>
    <ligand>
        <name>substrate</name>
    </ligand>
</feature>
<keyword evidence="5" id="KW-1185">Reference proteome</keyword>